<evidence type="ECO:0000313" key="2">
    <source>
        <dbReference type="Proteomes" id="UP001060085"/>
    </source>
</evidence>
<dbReference type="Proteomes" id="UP001060085">
    <property type="component" value="Linkage Group LG05"/>
</dbReference>
<gene>
    <name evidence="1" type="ORF">M9H77_22139</name>
</gene>
<sequence length="240" mass="27060">MEEVLVHVHPGPVVPDVLSRQHEHKSCLIWSGDHEMCYTDLQCRHFGRNLFQCYGTVPRRLFIWLPYYDRPLVPSDLWRAEVPLIYYEIVEYHYPGRTSMLQEVDDMASVVIQEPSSSPSHMAVFAKKVHTIIRRCMTFHVQPSCCRPREHVPDRGARGVKRGARRHPERGAGGGRPPVFPAPKRHEHVDPGHIEVERGEGSGSGQPTVDPFDSPNLDIPSFSLGLTPTSQSLPSGSETS</sequence>
<protein>
    <submittedName>
        <fullName evidence="1">Uncharacterized protein</fullName>
    </submittedName>
</protein>
<comment type="caution">
    <text evidence="1">The sequence shown here is derived from an EMBL/GenBank/DDBJ whole genome shotgun (WGS) entry which is preliminary data.</text>
</comment>
<dbReference type="EMBL" id="CM044705">
    <property type="protein sequence ID" value="KAI5662816.1"/>
    <property type="molecule type" value="Genomic_DNA"/>
</dbReference>
<reference evidence="2" key="1">
    <citation type="journal article" date="2023" name="Nat. Plants">
        <title>Single-cell RNA sequencing provides a high-resolution roadmap for understanding the multicellular compartmentation of specialized metabolism.</title>
        <authorList>
            <person name="Sun S."/>
            <person name="Shen X."/>
            <person name="Li Y."/>
            <person name="Li Y."/>
            <person name="Wang S."/>
            <person name="Li R."/>
            <person name="Zhang H."/>
            <person name="Shen G."/>
            <person name="Guo B."/>
            <person name="Wei J."/>
            <person name="Xu J."/>
            <person name="St-Pierre B."/>
            <person name="Chen S."/>
            <person name="Sun C."/>
        </authorList>
    </citation>
    <scope>NUCLEOTIDE SEQUENCE [LARGE SCALE GENOMIC DNA]</scope>
</reference>
<organism evidence="1 2">
    <name type="scientific">Catharanthus roseus</name>
    <name type="common">Madagascar periwinkle</name>
    <name type="synonym">Vinca rosea</name>
    <dbReference type="NCBI Taxonomy" id="4058"/>
    <lineage>
        <taxon>Eukaryota</taxon>
        <taxon>Viridiplantae</taxon>
        <taxon>Streptophyta</taxon>
        <taxon>Embryophyta</taxon>
        <taxon>Tracheophyta</taxon>
        <taxon>Spermatophyta</taxon>
        <taxon>Magnoliopsida</taxon>
        <taxon>eudicotyledons</taxon>
        <taxon>Gunneridae</taxon>
        <taxon>Pentapetalae</taxon>
        <taxon>asterids</taxon>
        <taxon>lamiids</taxon>
        <taxon>Gentianales</taxon>
        <taxon>Apocynaceae</taxon>
        <taxon>Rauvolfioideae</taxon>
        <taxon>Vinceae</taxon>
        <taxon>Catharanthinae</taxon>
        <taxon>Catharanthus</taxon>
    </lineage>
</organism>
<keyword evidence="2" id="KW-1185">Reference proteome</keyword>
<proteinExistence type="predicted"/>
<name>A0ACC0AQ15_CATRO</name>
<accession>A0ACC0AQ15</accession>
<evidence type="ECO:0000313" key="1">
    <source>
        <dbReference type="EMBL" id="KAI5662816.1"/>
    </source>
</evidence>